<dbReference type="GO" id="GO:0004497">
    <property type="term" value="F:monooxygenase activity"/>
    <property type="evidence" value="ECO:0007669"/>
    <property type="project" value="UniProtKB-KW"/>
</dbReference>
<keyword evidence="8" id="KW-1133">Transmembrane helix</keyword>
<dbReference type="GO" id="GO:0020037">
    <property type="term" value="F:heme binding"/>
    <property type="evidence" value="ECO:0007669"/>
    <property type="project" value="InterPro"/>
</dbReference>
<dbReference type="GO" id="GO:0005506">
    <property type="term" value="F:iron ion binding"/>
    <property type="evidence" value="ECO:0007669"/>
    <property type="project" value="InterPro"/>
</dbReference>
<protein>
    <submittedName>
        <fullName evidence="16">Cytochrome P450</fullName>
    </submittedName>
</protein>
<feature type="binding site" description="axial binding residue" evidence="13">
    <location>
        <position position="435"/>
    </location>
    <ligand>
        <name>heme</name>
        <dbReference type="ChEBI" id="CHEBI:30413"/>
    </ligand>
    <ligandPart>
        <name>Fe</name>
        <dbReference type="ChEBI" id="CHEBI:18248"/>
    </ligandPart>
</feature>
<evidence type="ECO:0000256" key="11">
    <source>
        <dbReference type="ARBA" id="ARBA00023033"/>
    </source>
</evidence>
<evidence type="ECO:0000256" key="12">
    <source>
        <dbReference type="ARBA" id="ARBA00023136"/>
    </source>
</evidence>
<evidence type="ECO:0000256" key="9">
    <source>
        <dbReference type="ARBA" id="ARBA00023002"/>
    </source>
</evidence>
<dbReference type="Gene3D" id="1.10.630.10">
    <property type="entry name" value="Cytochrome P450"/>
    <property type="match status" value="1"/>
</dbReference>
<evidence type="ECO:0000256" key="10">
    <source>
        <dbReference type="ARBA" id="ARBA00023004"/>
    </source>
</evidence>
<dbReference type="PANTHER" id="PTHR46300:SF7">
    <property type="entry name" value="P450, PUTATIVE (EUROFUNG)-RELATED"/>
    <property type="match status" value="1"/>
</dbReference>
<evidence type="ECO:0000256" key="5">
    <source>
        <dbReference type="ARBA" id="ARBA00022617"/>
    </source>
</evidence>
<dbReference type="PROSITE" id="PS00086">
    <property type="entry name" value="CYTOCHROME_P450"/>
    <property type="match status" value="1"/>
</dbReference>
<name>G5EJR3_PHACH</name>
<comment type="cofactor">
    <cofactor evidence="1 13">
        <name>heme</name>
        <dbReference type="ChEBI" id="CHEBI:30413"/>
    </cofactor>
</comment>
<dbReference type="GO" id="GO:0016705">
    <property type="term" value="F:oxidoreductase activity, acting on paired donors, with incorporation or reduction of molecular oxygen"/>
    <property type="evidence" value="ECO:0007669"/>
    <property type="project" value="InterPro"/>
</dbReference>
<keyword evidence="5 13" id="KW-0349">Heme</keyword>
<evidence type="ECO:0000256" key="1">
    <source>
        <dbReference type="ARBA" id="ARBA00001971"/>
    </source>
</evidence>
<dbReference type="SUPFAM" id="SSF48264">
    <property type="entry name" value="Cytochrome P450"/>
    <property type="match status" value="1"/>
</dbReference>
<evidence type="ECO:0000256" key="7">
    <source>
        <dbReference type="ARBA" id="ARBA00022723"/>
    </source>
</evidence>
<dbReference type="VEuPathDB" id="FungiDB:AGR57_1162"/>
<evidence type="ECO:0000256" key="4">
    <source>
        <dbReference type="ARBA" id="ARBA00010617"/>
    </source>
</evidence>
<evidence type="ECO:0000256" key="13">
    <source>
        <dbReference type="PIRSR" id="PIRSR602401-1"/>
    </source>
</evidence>
<dbReference type="InterPro" id="IPR036396">
    <property type="entry name" value="Cyt_P450_sf"/>
</dbReference>
<evidence type="ECO:0000256" key="15">
    <source>
        <dbReference type="SAM" id="SignalP"/>
    </source>
</evidence>
<keyword evidence="15" id="KW-0732">Signal</keyword>
<keyword evidence="12" id="KW-0472">Membrane</keyword>
<keyword evidence="11 14" id="KW-0503">Monooxygenase</keyword>
<keyword evidence="9 14" id="KW-0560">Oxidoreductase</keyword>
<dbReference type="AlphaFoldDB" id="G5EJR3"/>
<dbReference type="Pfam" id="PF00067">
    <property type="entry name" value="p450"/>
    <property type="match status" value="1"/>
</dbReference>
<sequence>MSDSTLLAVGLIFGLLVLARVSRKRPRFPPGPKGLPIVGNLFGIPRDHSWLTYAEWGRLYNSNIVHFEALGQHFFVLNDEKITKEIFEGRSQIYSDRHKTVMLHELTGWHRNWAFTPYGESWRQNRRLFHQFFRAQAIPDYHDHMAKGARGLVQLLLQTPENWMRHIRHASGSTVLDAVYAMDVDPNDNERLEGVERAVETLVEIAEAGGYLVDFIPALKHIPTWFPGAGFKRQAMAWKRDIDALFERPYHEVKSAMQRGKARSCVTSSLMSMFSEKLGDPDVEETIMGIAGTSYAGSDTTVFTTFAFVQAMLLYPNVQRKAQEELDRVVGRDRLPEVADRQSLPYVSAIVKEILRWNPILPAVYHKSLADDWYEGYFIPAGSIVIGNTWAVLNDAERYPDPESFKPERFLTADGQLDSQVPDPVEVFGYGRRVCAGRHFAQTALFLYIAHVLALFTIDNPLDESGHVIEPRRDCLTRLFWVPKPFKAKFKPRFTGVEELVHMSSIPTQ</sequence>
<evidence type="ECO:0000256" key="3">
    <source>
        <dbReference type="ARBA" id="ARBA00005179"/>
    </source>
</evidence>
<organism evidence="16">
    <name type="scientific">Phanerodontia chrysosporium</name>
    <name type="common">White-rot fungus</name>
    <name type="synonym">Sporotrichum pruinosum</name>
    <dbReference type="NCBI Taxonomy" id="2822231"/>
    <lineage>
        <taxon>Eukaryota</taxon>
        <taxon>Fungi</taxon>
        <taxon>Dikarya</taxon>
        <taxon>Basidiomycota</taxon>
        <taxon>Agaricomycotina</taxon>
        <taxon>Agaricomycetes</taxon>
        <taxon>Polyporales</taxon>
        <taxon>Phanerochaetaceae</taxon>
        <taxon>Phanerodontia</taxon>
    </lineage>
</organism>
<evidence type="ECO:0000256" key="14">
    <source>
        <dbReference type="RuleBase" id="RU000461"/>
    </source>
</evidence>
<comment type="similarity">
    <text evidence="4 14">Belongs to the cytochrome P450 family.</text>
</comment>
<dbReference type="PRINTS" id="PR00463">
    <property type="entry name" value="EP450I"/>
</dbReference>
<evidence type="ECO:0000256" key="8">
    <source>
        <dbReference type="ARBA" id="ARBA00022989"/>
    </source>
</evidence>
<feature type="chain" id="PRO_5003476299" evidence="15">
    <location>
        <begin position="20"/>
        <end position="509"/>
    </location>
</feature>
<evidence type="ECO:0000313" key="16">
    <source>
        <dbReference type="EMBL" id="BAL05125.1"/>
    </source>
</evidence>
<comment type="subcellular location">
    <subcellularLocation>
        <location evidence="2">Membrane</location>
        <topology evidence="2">Single-pass membrane protein</topology>
    </subcellularLocation>
</comment>
<dbReference type="PRINTS" id="PR00385">
    <property type="entry name" value="P450"/>
</dbReference>
<dbReference type="InterPro" id="IPR050364">
    <property type="entry name" value="Cytochrome_P450_fung"/>
</dbReference>
<accession>G5EJR3</accession>
<keyword evidence="10 13" id="KW-0408">Iron</keyword>
<gene>
    <name evidence="16" type="primary">PcCYP_24q</name>
</gene>
<dbReference type="InterPro" id="IPR001128">
    <property type="entry name" value="Cyt_P450"/>
</dbReference>
<dbReference type="CDD" id="cd11065">
    <property type="entry name" value="CYP64-like"/>
    <property type="match status" value="1"/>
</dbReference>
<dbReference type="InterPro" id="IPR017972">
    <property type="entry name" value="Cyt_P450_CS"/>
</dbReference>
<evidence type="ECO:0000256" key="2">
    <source>
        <dbReference type="ARBA" id="ARBA00004167"/>
    </source>
</evidence>
<keyword evidence="7 13" id="KW-0479">Metal-binding</keyword>
<dbReference type="EMBL" id="AB597838">
    <property type="protein sequence ID" value="BAL05125.1"/>
    <property type="molecule type" value="mRNA"/>
</dbReference>
<comment type="pathway">
    <text evidence="3">Secondary metabolite biosynthesis.</text>
</comment>
<dbReference type="PANTHER" id="PTHR46300">
    <property type="entry name" value="P450, PUTATIVE (EUROFUNG)-RELATED-RELATED"/>
    <property type="match status" value="1"/>
</dbReference>
<evidence type="ECO:0000256" key="6">
    <source>
        <dbReference type="ARBA" id="ARBA00022692"/>
    </source>
</evidence>
<dbReference type="InterPro" id="IPR002401">
    <property type="entry name" value="Cyt_P450_E_grp-I"/>
</dbReference>
<feature type="signal peptide" evidence="15">
    <location>
        <begin position="1"/>
        <end position="19"/>
    </location>
</feature>
<keyword evidence="6" id="KW-0812">Transmembrane</keyword>
<dbReference type="GO" id="GO:0016020">
    <property type="term" value="C:membrane"/>
    <property type="evidence" value="ECO:0007669"/>
    <property type="project" value="UniProtKB-SubCell"/>
</dbReference>
<proteinExistence type="evidence at transcript level"/>
<reference evidence="16" key="1">
    <citation type="submission" date="2010-10" db="EMBL/GenBank/DDBJ databases">
        <title>Phanerochaete chrysosporium cytochrome P450.</title>
        <authorList>
            <person name="Hirosue S."/>
            <person name="Hiratsuka N."/>
            <person name="Ichinose H."/>
            <person name="Wariishi H."/>
        </authorList>
    </citation>
    <scope>NUCLEOTIDE SEQUENCE</scope>
    <source>
        <strain evidence="16">ATCC 34541</strain>
    </source>
</reference>